<evidence type="ECO:0000256" key="3">
    <source>
        <dbReference type="ARBA" id="ARBA00022448"/>
    </source>
</evidence>
<dbReference type="EMBL" id="PENI01000008">
    <property type="protein sequence ID" value="RMB85164.1"/>
    <property type="molecule type" value="Genomic_DNA"/>
</dbReference>
<feature type="transmembrane region" description="Helical" evidence="9">
    <location>
        <begin position="140"/>
        <end position="159"/>
    </location>
</feature>
<keyword evidence="3" id="KW-0813">Transport</keyword>
<proteinExistence type="inferred from homology"/>
<feature type="transmembrane region" description="Helical" evidence="9">
    <location>
        <begin position="255"/>
        <end position="286"/>
    </location>
</feature>
<dbReference type="Proteomes" id="UP000270471">
    <property type="component" value="Unassembled WGS sequence"/>
</dbReference>
<feature type="transmembrane region" description="Helical" evidence="9">
    <location>
        <begin position="327"/>
        <end position="347"/>
    </location>
</feature>
<feature type="transmembrane region" description="Helical" evidence="9">
    <location>
        <begin position="113"/>
        <end position="134"/>
    </location>
</feature>
<evidence type="ECO:0000256" key="1">
    <source>
        <dbReference type="ARBA" id="ARBA00004651"/>
    </source>
</evidence>
<evidence type="ECO:0000256" key="6">
    <source>
        <dbReference type="ARBA" id="ARBA00022989"/>
    </source>
</evidence>
<dbReference type="Pfam" id="PF01032">
    <property type="entry name" value="FecCD"/>
    <property type="match status" value="1"/>
</dbReference>
<gene>
    <name evidence="10" type="ORF">CTZ28_15960</name>
</gene>
<dbReference type="GO" id="GO:0005886">
    <property type="term" value="C:plasma membrane"/>
    <property type="evidence" value="ECO:0007669"/>
    <property type="project" value="UniProtKB-SubCell"/>
</dbReference>
<keyword evidence="11" id="KW-1185">Reference proteome</keyword>
<evidence type="ECO:0000256" key="8">
    <source>
        <dbReference type="SAM" id="MobiDB-lite"/>
    </source>
</evidence>
<evidence type="ECO:0000256" key="4">
    <source>
        <dbReference type="ARBA" id="ARBA00022475"/>
    </source>
</evidence>
<comment type="subcellular location">
    <subcellularLocation>
        <location evidence="1">Cell membrane</location>
        <topology evidence="1">Multi-pass membrane protein</topology>
    </subcellularLocation>
</comment>
<accession>A0A3M0I8R5</accession>
<comment type="caution">
    <text evidence="10">The sequence shown here is derived from an EMBL/GenBank/DDBJ whole genome shotgun (WGS) entry which is preliminary data.</text>
</comment>
<dbReference type="FunFam" id="1.10.3470.10:FF:000001">
    <property type="entry name" value="Vitamin B12 ABC transporter permease BtuC"/>
    <property type="match status" value="1"/>
</dbReference>
<feature type="transmembrane region" description="Helical" evidence="9">
    <location>
        <begin position="30"/>
        <end position="50"/>
    </location>
</feature>
<evidence type="ECO:0000256" key="5">
    <source>
        <dbReference type="ARBA" id="ARBA00022692"/>
    </source>
</evidence>
<dbReference type="GO" id="GO:0022857">
    <property type="term" value="F:transmembrane transporter activity"/>
    <property type="evidence" value="ECO:0007669"/>
    <property type="project" value="InterPro"/>
</dbReference>
<organism evidence="10 11">
    <name type="scientific">Streptomyces shenzhenensis</name>
    <dbReference type="NCBI Taxonomy" id="943815"/>
    <lineage>
        <taxon>Bacteria</taxon>
        <taxon>Bacillati</taxon>
        <taxon>Actinomycetota</taxon>
        <taxon>Actinomycetes</taxon>
        <taxon>Kitasatosporales</taxon>
        <taxon>Streptomycetaceae</taxon>
        <taxon>Streptomyces</taxon>
    </lineage>
</organism>
<dbReference type="InterPro" id="IPR037294">
    <property type="entry name" value="ABC_BtuC-like"/>
</dbReference>
<comment type="similarity">
    <text evidence="2">Belongs to the binding-protein-dependent transport system permease family. FecCD subfamily.</text>
</comment>
<keyword evidence="5 9" id="KW-0812">Transmembrane</keyword>
<keyword evidence="7 9" id="KW-0472">Membrane</keyword>
<evidence type="ECO:0000313" key="10">
    <source>
        <dbReference type="EMBL" id="RMB85164.1"/>
    </source>
</evidence>
<feature type="transmembrane region" description="Helical" evidence="9">
    <location>
        <begin position="298"/>
        <end position="315"/>
    </location>
</feature>
<dbReference type="PANTHER" id="PTHR30472:SF1">
    <property type="entry name" value="FE(3+) DICITRATE TRANSPORT SYSTEM PERMEASE PROTEIN FECC-RELATED"/>
    <property type="match status" value="1"/>
</dbReference>
<dbReference type="Gene3D" id="1.10.3470.10">
    <property type="entry name" value="ABC transporter involved in vitamin B12 uptake, BtuC"/>
    <property type="match status" value="1"/>
</dbReference>
<dbReference type="SUPFAM" id="SSF81345">
    <property type="entry name" value="ABC transporter involved in vitamin B12 uptake, BtuC"/>
    <property type="match status" value="1"/>
</dbReference>
<name>A0A3M0I8R5_9ACTN</name>
<protein>
    <submittedName>
        <fullName evidence="10">Iron ABC transporter permease</fullName>
    </submittedName>
</protein>
<feature type="transmembrane region" description="Helical" evidence="9">
    <location>
        <begin position="171"/>
        <end position="192"/>
    </location>
</feature>
<evidence type="ECO:0000256" key="2">
    <source>
        <dbReference type="ARBA" id="ARBA00007935"/>
    </source>
</evidence>
<dbReference type="CDD" id="cd06550">
    <property type="entry name" value="TM_ABC_iron-siderophores_like"/>
    <property type="match status" value="1"/>
</dbReference>
<evidence type="ECO:0000256" key="7">
    <source>
        <dbReference type="ARBA" id="ARBA00023136"/>
    </source>
</evidence>
<dbReference type="InterPro" id="IPR000522">
    <property type="entry name" value="ABC_transptr_permease_BtuC"/>
</dbReference>
<keyword evidence="6 9" id="KW-1133">Transmembrane helix</keyword>
<reference evidence="10 11" key="1">
    <citation type="submission" date="2017-11" db="EMBL/GenBank/DDBJ databases">
        <title>Draft genome of actinobacteria isolated from guarana (Paullinia cupana (Mart.) Ducke.</title>
        <authorList>
            <person name="Siqueira K.A."/>
            <person name="Liotti R.G."/>
            <person name="Mendes T.A.O."/>
            <person name="Soares M.A."/>
        </authorList>
    </citation>
    <scope>NUCLEOTIDE SEQUENCE [LARGE SCALE GENOMIC DNA]</scope>
    <source>
        <strain evidence="10 11">193</strain>
    </source>
</reference>
<dbReference type="GO" id="GO:0033214">
    <property type="term" value="P:siderophore-iron import into cell"/>
    <property type="evidence" value="ECO:0007669"/>
    <property type="project" value="TreeGrafter"/>
</dbReference>
<sequence>MLSGSAHTRPPDPAVPATRRSIRGHHGRRTVGWFVCLLAVALLALVSLGVGSRSIPLDTVWSVLTGRGSAAERAIIWQLRIPRTLLACVVGSALGVAGVVMQSVIRNPLAEPGLVGVNAGASFAVVLAISLFGVTETSGYIWFAFVGAILSALAVYGLTSRSQFTGQHTRLVLAGAAMSATLGALTGILTMFDTNAFDSYRFWVVGALENRGTPALTVAVPFIAVGIGIALPLGPAFNALALGDETGSALGLRTGLVRAAAFTSIMLLCGAATAAAGPIAFVGLVVPHALQLVLGPDIRWLLAYAVPAGAALVLASDITGRVVARPGEIEAGIVTAFIGAPVLMWLVNKRKAVRL</sequence>
<feature type="transmembrane region" description="Helical" evidence="9">
    <location>
        <begin position="81"/>
        <end position="101"/>
    </location>
</feature>
<dbReference type="OrthoDB" id="9782305at2"/>
<dbReference type="PANTHER" id="PTHR30472">
    <property type="entry name" value="FERRIC ENTEROBACTIN TRANSPORT SYSTEM PERMEASE PROTEIN"/>
    <property type="match status" value="1"/>
</dbReference>
<feature type="region of interest" description="Disordered" evidence="8">
    <location>
        <begin position="1"/>
        <end position="21"/>
    </location>
</feature>
<feature type="transmembrane region" description="Helical" evidence="9">
    <location>
        <begin position="212"/>
        <end position="234"/>
    </location>
</feature>
<evidence type="ECO:0000313" key="11">
    <source>
        <dbReference type="Proteomes" id="UP000270471"/>
    </source>
</evidence>
<evidence type="ECO:0000256" key="9">
    <source>
        <dbReference type="SAM" id="Phobius"/>
    </source>
</evidence>
<dbReference type="AlphaFoldDB" id="A0A3M0I8R5"/>
<keyword evidence="4" id="KW-1003">Cell membrane</keyword>